<evidence type="ECO:0000313" key="2">
    <source>
        <dbReference type="Proteomes" id="UP000009062"/>
    </source>
</evidence>
<dbReference type="Gene3D" id="2.40.10.10">
    <property type="entry name" value="Trypsin-like serine proteases"/>
    <property type="match status" value="2"/>
</dbReference>
<name>H6Q8G1_PYROT</name>
<dbReference type="eggNOG" id="arCOG03377">
    <property type="taxonomic scope" value="Archaea"/>
</dbReference>
<protein>
    <recommendedName>
        <fullName evidence="3">Trypsin</fullName>
    </recommendedName>
</protein>
<organism evidence="1 2">
    <name type="scientific">Pyrobaculum oguniense (strain DSM 13380 / JCM 10595 / TE7)</name>
    <dbReference type="NCBI Taxonomy" id="698757"/>
    <lineage>
        <taxon>Archaea</taxon>
        <taxon>Thermoproteota</taxon>
        <taxon>Thermoprotei</taxon>
        <taxon>Thermoproteales</taxon>
        <taxon>Thermoproteaceae</taxon>
        <taxon>Pyrobaculum</taxon>
    </lineage>
</organism>
<dbReference type="Proteomes" id="UP000009062">
    <property type="component" value="Chromosome"/>
</dbReference>
<sequence length="205" mass="22730">MYSPSGGSLGFLIASHCRDPGDWQKLVFQPYFNWFANDNNYAGYTVDNGTNDAYEELNKTKPDATVWWVLNRGVSYWVPTSMCGWRESWSKVIGYFKDEELENSTGAWKIGFSTGCTGSDNALVKKTQSNYYSGKVFMVEYNELKAEPGDSGGLVFRAGCNGGECGVLAMGIIIGAIPPGGPYYYTLFQSVENATNYYGVVVYDR</sequence>
<evidence type="ECO:0008006" key="3">
    <source>
        <dbReference type="Google" id="ProtNLM"/>
    </source>
</evidence>
<accession>H6Q8G1</accession>
<dbReference type="KEGG" id="pog:Pogu_0941"/>
<dbReference type="EMBL" id="CP003316">
    <property type="protein sequence ID" value="AFA38968.1"/>
    <property type="molecule type" value="Genomic_DNA"/>
</dbReference>
<keyword evidence="2" id="KW-1185">Reference proteome</keyword>
<dbReference type="AlphaFoldDB" id="H6Q8G1"/>
<dbReference type="InterPro" id="IPR043504">
    <property type="entry name" value="Peptidase_S1_PA_chymotrypsin"/>
</dbReference>
<dbReference type="HOGENOM" id="CLU_1335099_0_0_2"/>
<gene>
    <name evidence="1" type="ordered locus">Pogu_0941</name>
</gene>
<evidence type="ECO:0000313" key="1">
    <source>
        <dbReference type="EMBL" id="AFA38968.1"/>
    </source>
</evidence>
<reference evidence="1 2" key="1">
    <citation type="journal article" date="2012" name="Stand. Genomic Sci.">
        <title>Complete genome sequence of Pyrobaculum oguniense.</title>
        <authorList>
            <person name="Bernick D.L."/>
            <person name="Karplus K."/>
            <person name="Lui L.M."/>
            <person name="Coker J.K."/>
            <person name="Murphy J.N."/>
            <person name="Chan P.P."/>
            <person name="Cozen A.E."/>
            <person name="Lowe T.M."/>
        </authorList>
    </citation>
    <scope>NUCLEOTIDE SEQUENCE [LARGE SCALE GENOMIC DNA]</scope>
    <source>
        <strain evidence="1 2">TE7</strain>
    </source>
</reference>
<proteinExistence type="predicted"/>
<dbReference type="STRING" id="698757.Pogu_0941"/>